<feature type="region of interest" description="Disordered" evidence="1">
    <location>
        <begin position="727"/>
        <end position="753"/>
    </location>
</feature>
<gene>
    <name evidence="2" type="ORF">MVEN_00922700</name>
</gene>
<dbReference type="OrthoDB" id="2965063at2759"/>
<dbReference type="Proteomes" id="UP000620124">
    <property type="component" value="Unassembled WGS sequence"/>
</dbReference>
<comment type="caution">
    <text evidence="2">The sequence shown here is derived from an EMBL/GenBank/DDBJ whole genome shotgun (WGS) entry which is preliminary data.</text>
</comment>
<keyword evidence="3" id="KW-1185">Reference proteome</keyword>
<dbReference type="CDD" id="cd21037">
    <property type="entry name" value="MLKL_NTD"/>
    <property type="match status" value="1"/>
</dbReference>
<organism evidence="2 3">
    <name type="scientific">Mycena venus</name>
    <dbReference type="NCBI Taxonomy" id="2733690"/>
    <lineage>
        <taxon>Eukaryota</taxon>
        <taxon>Fungi</taxon>
        <taxon>Dikarya</taxon>
        <taxon>Basidiomycota</taxon>
        <taxon>Agaricomycotina</taxon>
        <taxon>Agaricomycetes</taxon>
        <taxon>Agaricomycetidae</taxon>
        <taxon>Agaricales</taxon>
        <taxon>Marasmiineae</taxon>
        <taxon>Mycenaceae</taxon>
        <taxon>Mycena</taxon>
    </lineage>
</organism>
<evidence type="ECO:0000313" key="2">
    <source>
        <dbReference type="EMBL" id="KAF7355935.1"/>
    </source>
</evidence>
<proteinExistence type="predicted"/>
<sequence length="753" mass="85424">MPLPRLFRSSQNEWISHLIIVARGLVSVGNCVPFPYVNTALSAGLALLELIQTVEKSGDELRYFAESVVATMKLLREELDSHPTTENMKFRQVCEEFTGHLTQLSKDLESMSRNWSSSKFKKYLNSRNVQEEIALFTRRVNDLRANTTLIAATGTRMDLAEVATEVAAVKAMVSDLQRAGFDPCSPVPSESLKQELIRFEEDFYALKLADIYLDFRTARAANFPEMSLTGRERKRTAWTDYKATVNGSIRTVRVYQGSDPTESWKGFLSFLADNSPSPYLPQLFGFCSSPRLRALVFHGDYRSLDEYGNTLPSAQAIVDWELGLIADFQDLAYRGRRNIDFASNVRFAMVNAQDGKLILSHIDQSTPRFHHIKRSSYAPFLEWFVYAAVSANLVEHRLLSGSGFHAREALASLVDLQRRDWIPAFRFRSVHETLLCRGCVYDSTRGFWLPAAQLGSRAVAPEDSWRVVHMISHETDCEEFPGFPPDNCFPVAETELRHGFTHFIVPLMGETQRWISWHDHEPNCGYFLNARIEFGGSLPDITHAWMAQASSVFSKLTESSNTCKPDAFYVPIETTLDLMWEMSLATKYPTFDSVAILNDLPEKIHVFVQVPTVHQVHVEEPQIYWSTNAQIIETGHIPRGALKIRMSWVAHIDAARWEPHHYEVATTVQKDHGFDPITTAAARSLNLPLLEIPDLQEPCNERTYEYSLESGWLGYCEKDPHSLQAIADPRRQISNPDDSGGISPEAEEEFHTN</sequence>
<accession>A0A8H6Y7X2</accession>
<dbReference type="EMBL" id="JACAZI010000007">
    <property type="protein sequence ID" value="KAF7355935.1"/>
    <property type="molecule type" value="Genomic_DNA"/>
</dbReference>
<dbReference type="AlphaFoldDB" id="A0A8H6Y7X2"/>
<reference evidence="2" key="1">
    <citation type="submission" date="2020-05" db="EMBL/GenBank/DDBJ databases">
        <title>Mycena genomes resolve the evolution of fungal bioluminescence.</title>
        <authorList>
            <person name="Tsai I.J."/>
        </authorList>
    </citation>
    <scope>NUCLEOTIDE SEQUENCE</scope>
    <source>
        <strain evidence="2">CCC161011</strain>
    </source>
</reference>
<evidence type="ECO:0000256" key="1">
    <source>
        <dbReference type="SAM" id="MobiDB-lite"/>
    </source>
</evidence>
<evidence type="ECO:0000313" key="3">
    <source>
        <dbReference type="Proteomes" id="UP000620124"/>
    </source>
</evidence>
<name>A0A8H6Y7X2_9AGAR</name>
<protein>
    <submittedName>
        <fullName evidence="2">Uncharacterized protein</fullName>
    </submittedName>
</protein>
<dbReference type="InterPro" id="IPR059179">
    <property type="entry name" value="MLKL-like_MCAfunc"/>
</dbReference>